<dbReference type="OrthoDB" id="1749473at2759"/>
<keyword evidence="1" id="KW-1185">Reference proteome</keyword>
<protein>
    <submittedName>
        <fullName evidence="2">Uncharacterized protein isoform X1</fullName>
    </submittedName>
</protein>
<dbReference type="AlphaFoldDB" id="A0A6P6WGK6"/>
<organism evidence="1 2">
    <name type="scientific">Coffea arabica</name>
    <name type="common">Arabian coffee</name>
    <dbReference type="NCBI Taxonomy" id="13443"/>
    <lineage>
        <taxon>Eukaryota</taxon>
        <taxon>Viridiplantae</taxon>
        <taxon>Streptophyta</taxon>
        <taxon>Embryophyta</taxon>
        <taxon>Tracheophyta</taxon>
        <taxon>Spermatophyta</taxon>
        <taxon>Magnoliopsida</taxon>
        <taxon>eudicotyledons</taxon>
        <taxon>Gunneridae</taxon>
        <taxon>Pentapetalae</taxon>
        <taxon>asterids</taxon>
        <taxon>lamiids</taxon>
        <taxon>Gentianales</taxon>
        <taxon>Rubiaceae</taxon>
        <taxon>Ixoroideae</taxon>
        <taxon>Gardenieae complex</taxon>
        <taxon>Bertiereae - Coffeeae clade</taxon>
        <taxon>Coffeeae</taxon>
        <taxon>Coffea</taxon>
    </lineage>
</organism>
<sequence>MEQHDIEKDEFEFSKNNEALIFGPASQISRFRYVVDIGCCKFFFILNGIVSIHLHYRHVLSDSVSPTTAANLCRCCRCRFNSAISCSSSCGSPRLSCSRYSPYRVLPPSVSTDDSRLFCGDLGNELNDDVLSKAFSRFPSFNMARAPVSDWEYNATLPKTASMIDLASKIMMTCLALT</sequence>
<proteinExistence type="predicted"/>
<dbReference type="RefSeq" id="XP_027114325.1">
    <property type="nucleotide sequence ID" value="XM_027258524.2"/>
</dbReference>
<evidence type="ECO:0000313" key="1">
    <source>
        <dbReference type="Proteomes" id="UP001652660"/>
    </source>
</evidence>
<evidence type="ECO:0000313" key="2">
    <source>
        <dbReference type="RefSeq" id="XP_027114325.1"/>
    </source>
</evidence>
<reference evidence="1" key="1">
    <citation type="journal article" date="2025" name="Foods">
        <title>Unveiling the Microbial Signatures of Arabica Coffee Cherries: Insights into Ripeness Specific Diversity, Functional Traits, and Implications for Quality and Safety.</title>
        <authorList>
            <consortium name="RefSeq"/>
            <person name="Tenea G.N."/>
            <person name="Cifuentes V."/>
            <person name="Reyes P."/>
            <person name="Cevallos-Vallejos M."/>
        </authorList>
    </citation>
    <scope>NUCLEOTIDE SEQUENCE [LARGE SCALE GENOMIC DNA]</scope>
</reference>
<dbReference type="GeneID" id="113732617"/>
<reference evidence="2" key="2">
    <citation type="submission" date="2025-08" db="UniProtKB">
        <authorList>
            <consortium name="RefSeq"/>
        </authorList>
    </citation>
    <scope>IDENTIFICATION</scope>
    <source>
        <tissue evidence="2">Leaves</tissue>
    </source>
</reference>
<name>A0A6P6WGK6_COFAR</name>
<accession>A0A6P6WGK6</accession>
<gene>
    <name evidence="2" type="primary">LOC113732617</name>
</gene>
<dbReference type="Proteomes" id="UP001652660">
    <property type="component" value="Chromosome 3e"/>
</dbReference>